<dbReference type="EMBL" id="KV460238">
    <property type="protein sequence ID" value="OBT95149.2"/>
    <property type="molecule type" value="Genomic_DNA"/>
</dbReference>
<evidence type="ECO:0000259" key="4">
    <source>
        <dbReference type="PROSITE" id="PS50048"/>
    </source>
</evidence>
<proteinExistence type="predicted"/>
<dbReference type="STRING" id="342668.A0A1B8GH29"/>
<feature type="domain" description="Zn(2)-C6 fungal-type" evidence="4">
    <location>
        <begin position="13"/>
        <end position="43"/>
    </location>
</feature>
<dbReference type="RefSeq" id="XP_018128882.2">
    <property type="nucleotide sequence ID" value="XM_018276817.2"/>
</dbReference>
<evidence type="ECO:0000256" key="2">
    <source>
        <dbReference type="ARBA" id="ARBA00023242"/>
    </source>
</evidence>
<dbReference type="GO" id="GO:0000981">
    <property type="term" value="F:DNA-binding transcription factor activity, RNA polymerase II-specific"/>
    <property type="evidence" value="ECO:0007669"/>
    <property type="project" value="InterPro"/>
</dbReference>
<dbReference type="InterPro" id="IPR001138">
    <property type="entry name" value="Zn2Cys6_DnaBD"/>
</dbReference>
<feature type="compositionally biased region" description="Polar residues" evidence="3">
    <location>
        <begin position="89"/>
        <end position="98"/>
    </location>
</feature>
<accession>A0A1B8GH29</accession>
<organism evidence="5 6">
    <name type="scientific">Pseudogymnoascus verrucosus</name>
    <dbReference type="NCBI Taxonomy" id="342668"/>
    <lineage>
        <taxon>Eukaryota</taxon>
        <taxon>Fungi</taxon>
        <taxon>Dikarya</taxon>
        <taxon>Ascomycota</taxon>
        <taxon>Pezizomycotina</taxon>
        <taxon>Leotiomycetes</taxon>
        <taxon>Thelebolales</taxon>
        <taxon>Thelebolaceae</taxon>
        <taxon>Pseudogymnoascus</taxon>
    </lineage>
</organism>
<reference evidence="6" key="2">
    <citation type="journal article" date="2018" name="Nat. Commun.">
        <title>Extreme sensitivity to ultraviolet light in the fungal pathogen causing white-nose syndrome of bats.</title>
        <authorList>
            <person name="Palmer J.M."/>
            <person name="Drees K.P."/>
            <person name="Foster J.T."/>
            <person name="Lindner D.L."/>
        </authorList>
    </citation>
    <scope>NUCLEOTIDE SEQUENCE [LARGE SCALE GENOMIC DNA]</scope>
    <source>
        <strain evidence="6">UAMH 10579</strain>
    </source>
</reference>
<dbReference type="PROSITE" id="PS00463">
    <property type="entry name" value="ZN2_CY6_FUNGAL_1"/>
    <property type="match status" value="1"/>
</dbReference>
<dbReference type="InterPro" id="IPR021858">
    <property type="entry name" value="Fun_TF"/>
</dbReference>
<dbReference type="CDD" id="cd00067">
    <property type="entry name" value="GAL4"/>
    <property type="match status" value="1"/>
</dbReference>
<dbReference type="PROSITE" id="PS50048">
    <property type="entry name" value="ZN2_CY6_FUNGAL_2"/>
    <property type="match status" value="1"/>
</dbReference>
<dbReference type="SMART" id="SM00066">
    <property type="entry name" value="GAL4"/>
    <property type="match status" value="1"/>
</dbReference>
<evidence type="ECO:0000256" key="1">
    <source>
        <dbReference type="ARBA" id="ARBA00004123"/>
    </source>
</evidence>
<keyword evidence="6" id="KW-1185">Reference proteome</keyword>
<dbReference type="Gene3D" id="4.10.240.10">
    <property type="entry name" value="Zn(2)-C6 fungal-type DNA-binding domain"/>
    <property type="match status" value="1"/>
</dbReference>
<dbReference type="GeneID" id="28840768"/>
<dbReference type="PANTHER" id="PTHR37534:SF46">
    <property type="entry name" value="ZN(II)2CYS6 TRANSCRIPTION FACTOR (EUROFUNG)"/>
    <property type="match status" value="1"/>
</dbReference>
<reference evidence="5 6" key="1">
    <citation type="submission" date="2016-03" db="EMBL/GenBank/DDBJ databases">
        <title>Comparative genomics of Pseudogymnoascus destructans, the fungus causing white-nose syndrome of bats.</title>
        <authorList>
            <person name="Palmer J.M."/>
            <person name="Drees K.P."/>
            <person name="Foster J.T."/>
            <person name="Lindner D.L."/>
        </authorList>
    </citation>
    <scope>NUCLEOTIDE SEQUENCE [LARGE SCALE GENOMIC DNA]</scope>
    <source>
        <strain evidence="5 6">UAMH 10579</strain>
    </source>
</reference>
<feature type="region of interest" description="Disordered" evidence="3">
    <location>
        <begin position="49"/>
        <end position="98"/>
    </location>
</feature>
<protein>
    <recommendedName>
        <fullName evidence="4">Zn(2)-C6 fungal-type domain-containing protein</fullName>
    </recommendedName>
</protein>
<dbReference type="PANTHER" id="PTHR37534">
    <property type="entry name" value="TRANSCRIPTIONAL ACTIVATOR PROTEIN UGA3"/>
    <property type="match status" value="1"/>
</dbReference>
<gene>
    <name evidence="5" type="ORF">VE01_07382</name>
</gene>
<dbReference type="SUPFAM" id="SSF57701">
    <property type="entry name" value="Zn2/Cys6 DNA-binding domain"/>
    <property type="match status" value="1"/>
</dbReference>
<dbReference type="GO" id="GO:0005634">
    <property type="term" value="C:nucleus"/>
    <property type="evidence" value="ECO:0007669"/>
    <property type="project" value="UniProtKB-SubCell"/>
</dbReference>
<dbReference type="InterPro" id="IPR036864">
    <property type="entry name" value="Zn2-C6_fun-type_DNA-bd_sf"/>
</dbReference>
<dbReference type="Proteomes" id="UP000091956">
    <property type="component" value="Unassembled WGS sequence"/>
</dbReference>
<dbReference type="Pfam" id="PF00172">
    <property type="entry name" value="Zn_clus"/>
    <property type="match status" value="1"/>
</dbReference>
<dbReference type="AlphaFoldDB" id="A0A1B8GH29"/>
<name>A0A1B8GH29_9PEZI</name>
<evidence type="ECO:0000313" key="5">
    <source>
        <dbReference type="EMBL" id="OBT95149.2"/>
    </source>
</evidence>
<comment type="subcellular location">
    <subcellularLocation>
        <location evidence="1">Nucleus</location>
    </subcellularLocation>
</comment>
<keyword evidence="2" id="KW-0539">Nucleus</keyword>
<sequence length="554" mass="62355">MTSRRSAPRSKNGCWTCRARKVKCDECQPICANCEDRALNCDYAPRLKPKRRQRQRSDIERSPLASNDRAILRAGHDSSASGPIINKPSIESSSDRSPVYNLTHNTADRFSTHRLSVASPDVSRTVLPSTAGDENELPLNLTSNDWPIPLTSTDCQAIHHYIKDFVPRMVLKTPQWSSYSALLHLCTKHALLAHLVVAFSVRDMAHEDDAELDILAIEHYRKALGMFIEHLGSSNRELWITFPALWLFIHYEQQYGDSPRALQRHLEGVRDVVDSHGYALFPGSIGGSTTMNVAGEEMPRQILDRLALWTIYHDAAAATFGFGGGLIRLLKEQYPGSIERIRPSSSTAIRDAWGSGYPPEENFWDLQVIPLENLMHESILLRYELSLLRQGNENGLDAKGLISIGRKLKQLEQEYSSLIEAALSRKIERTTILSNMCVAAATYLAVVIQYERLAFETCPSAAVSKTLQACASLHEYEGDGYMRRVAWPMFAAGLEIDDPIHQSWLLERFDNIKGTNMRRAAIVLKAVFLEKRKMKGPVDYLSWIKAGKFQGFVI</sequence>
<dbReference type="Pfam" id="PF11951">
    <property type="entry name" value="Fungal_trans_2"/>
    <property type="match status" value="1"/>
</dbReference>
<evidence type="ECO:0000313" key="6">
    <source>
        <dbReference type="Proteomes" id="UP000091956"/>
    </source>
</evidence>
<evidence type="ECO:0000256" key="3">
    <source>
        <dbReference type="SAM" id="MobiDB-lite"/>
    </source>
</evidence>
<dbReference type="GO" id="GO:0008270">
    <property type="term" value="F:zinc ion binding"/>
    <property type="evidence" value="ECO:0007669"/>
    <property type="project" value="InterPro"/>
</dbReference>